<comment type="similarity">
    <text evidence="2">Belongs to the aminoglycoside phosphotransferase family.</text>
</comment>
<dbReference type="Proteomes" id="UP000574390">
    <property type="component" value="Unassembled WGS sequence"/>
</dbReference>
<accession>A0A7J6SN04</accession>
<evidence type="ECO:0000313" key="7">
    <source>
        <dbReference type="Proteomes" id="UP000574390"/>
    </source>
</evidence>
<name>A0A7J6SN04_PEROL</name>
<dbReference type="InterPro" id="IPR050249">
    <property type="entry name" value="Pseudomonas-type_ThrB"/>
</dbReference>
<evidence type="ECO:0000256" key="3">
    <source>
        <dbReference type="ARBA" id="ARBA00022490"/>
    </source>
</evidence>
<dbReference type="GO" id="GO:0019202">
    <property type="term" value="F:amino acid kinase activity"/>
    <property type="evidence" value="ECO:0007669"/>
    <property type="project" value="TreeGrafter"/>
</dbReference>
<comment type="subcellular location">
    <subcellularLocation>
        <location evidence="1">Cytoplasm</location>
    </subcellularLocation>
</comment>
<comment type="caution">
    <text evidence="6">The sequence shown here is derived from an EMBL/GenBank/DDBJ whole genome shotgun (WGS) entry which is preliminary data.</text>
</comment>
<keyword evidence="5 6" id="KW-0418">Kinase</keyword>
<evidence type="ECO:0000313" key="6">
    <source>
        <dbReference type="EMBL" id="KAF4733540.1"/>
    </source>
</evidence>
<reference evidence="6 7" key="1">
    <citation type="submission" date="2020-04" db="EMBL/GenBank/DDBJ databases">
        <title>Perkinsus olseni comparative genomics.</title>
        <authorList>
            <person name="Bogema D.R."/>
        </authorList>
    </citation>
    <scope>NUCLEOTIDE SEQUENCE [LARGE SCALE GENOMIC DNA]</scope>
    <source>
        <strain evidence="6">ATCC PRA-205</strain>
    </source>
</reference>
<evidence type="ECO:0000256" key="5">
    <source>
        <dbReference type="ARBA" id="ARBA00022777"/>
    </source>
</evidence>
<dbReference type="GO" id="GO:0005737">
    <property type="term" value="C:cytoplasm"/>
    <property type="evidence" value="ECO:0007669"/>
    <property type="project" value="UniProtKB-SubCell"/>
</dbReference>
<dbReference type="InterPro" id="IPR011009">
    <property type="entry name" value="Kinase-like_dom_sf"/>
</dbReference>
<dbReference type="EMBL" id="JABANM010013922">
    <property type="protein sequence ID" value="KAF4733540.1"/>
    <property type="molecule type" value="Genomic_DNA"/>
</dbReference>
<organism evidence="6 7">
    <name type="scientific">Perkinsus olseni</name>
    <name type="common">Perkinsus atlanticus</name>
    <dbReference type="NCBI Taxonomy" id="32597"/>
    <lineage>
        <taxon>Eukaryota</taxon>
        <taxon>Sar</taxon>
        <taxon>Alveolata</taxon>
        <taxon>Perkinsozoa</taxon>
        <taxon>Perkinsea</taxon>
        <taxon>Perkinsida</taxon>
        <taxon>Perkinsidae</taxon>
        <taxon>Perkinsus</taxon>
    </lineage>
</organism>
<evidence type="ECO:0000256" key="2">
    <source>
        <dbReference type="ARBA" id="ARBA00006219"/>
    </source>
</evidence>
<dbReference type="PANTHER" id="PTHR21064:SF1">
    <property type="entry name" value="HYDROXYLYSINE KINASE"/>
    <property type="match status" value="1"/>
</dbReference>
<proteinExistence type="inferred from homology"/>
<keyword evidence="3" id="KW-0963">Cytoplasm</keyword>
<keyword evidence="4" id="KW-0808">Transferase</keyword>
<protein>
    <submittedName>
        <fullName evidence="6">Homoserine Kinase</fullName>
    </submittedName>
</protein>
<gene>
    <name evidence="6" type="primary">AGPHD1</name>
    <name evidence="6" type="ORF">FOZ62_022380</name>
</gene>
<dbReference type="PANTHER" id="PTHR21064">
    <property type="entry name" value="AMINOGLYCOSIDE PHOSPHOTRANSFERASE DOMAIN-CONTAINING PROTEIN-RELATED"/>
    <property type="match status" value="1"/>
</dbReference>
<evidence type="ECO:0000256" key="4">
    <source>
        <dbReference type="ARBA" id="ARBA00022679"/>
    </source>
</evidence>
<evidence type="ECO:0000256" key="1">
    <source>
        <dbReference type="ARBA" id="ARBA00004496"/>
    </source>
</evidence>
<feature type="non-terminal residue" evidence="6">
    <location>
        <position position="125"/>
    </location>
</feature>
<dbReference type="AlphaFoldDB" id="A0A7J6SN04"/>
<feature type="non-terminal residue" evidence="6">
    <location>
        <position position="1"/>
    </location>
</feature>
<dbReference type="SUPFAM" id="SSF56112">
    <property type="entry name" value="Protein kinase-like (PK-like)"/>
    <property type="match status" value="1"/>
</dbReference>
<sequence>GQPLADYCLSHKVSEDLLRSIGRAVGVIGSCLDREFREVPTELDLPDFTWDIRNYSKVIAANVHLIADEELREIVKSQAQAATEAVRGLTLPCQVCQNDANEYNIIIGQLKDETRGVGILDFGDL</sequence>